<proteinExistence type="predicted"/>
<dbReference type="Proteomes" id="UP000095287">
    <property type="component" value="Unplaced"/>
</dbReference>
<dbReference type="WBParaSite" id="L893_g2502.t1">
    <property type="protein sequence ID" value="L893_g2502.t1"/>
    <property type="gene ID" value="L893_g2502"/>
</dbReference>
<name>A0A1I7ZCH8_9BILA</name>
<keyword evidence="2" id="KW-1185">Reference proteome</keyword>
<feature type="compositionally biased region" description="Polar residues" evidence="1">
    <location>
        <begin position="92"/>
        <end position="105"/>
    </location>
</feature>
<feature type="region of interest" description="Disordered" evidence="1">
    <location>
        <begin position="57"/>
        <end position="129"/>
    </location>
</feature>
<reference evidence="3" key="1">
    <citation type="submission" date="2016-11" db="UniProtKB">
        <authorList>
            <consortium name="WormBaseParasite"/>
        </authorList>
    </citation>
    <scope>IDENTIFICATION</scope>
</reference>
<dbReference type="AlphaFoldDB" id="A0A1I7ZCH8"/>
<evidence type="ECO:0000256" key="1">
    <source>
        <dbReference type="SAM" id="MobiDB-lite"/>
    </source>
</evidence>
<feature type="compositionally biased region" description="Basic and acidic residues" evidence="1">
    <location>
        <begin position="57"/>
        <end position="83"/>
    </location>
</feature>
<accession>A0A1I7ZCH8</accession>
<evidence type="ECO:0000313" key="2">
    <source>
        <dbReference type="Proteomes" id="UP000095287"/>
    </source>
</evidence>
<feature type="region of interest" description="Disordered" evidence="1">
    <location>
        <begin position="1"/>
        <end position="32"/>
    </location>
</feature>
<organism evidence="2 3">
    <name type="scientific">Steinernema glaseri</name>
    <dbReference type="NCBI Taxonomy" id="37863"/>
    <lineage>
        <taxon>Eukaryota</taxon>
        <taxon>Metazoa</taxon>
        <taxon>Ecdysozoa</taxon>
        <taxon>Nematoda</taxon>
        <taxon>Chromadorea</taxon>
        <taxon>Rhabditida</taxon>
        <taxon>Tylenchina</taxon>
        <taxon>Panagrolaimomorpha</taxon>
        <taxon>Strongyloidoidea</taxon>
        <taxon>Steinernematidae</taxon>
        <taxon>Steinernema</taxon>
    </lineage>
</organism>
<evidence type="ECO:0000313" key="3">
    <source>
        <dbReference type="WBParaSite" id="L893_g2502.t1"/>
    </source>
</evidence>
<protein>
    <submittedName>
        <fullName evidence="3">WH2 domain-containing protein</fullName>
    </submittedName>
</protein>
<sequence length="166" mass="18839">EQQKKPPSSPKKTTSRRKTPSPKEEKLATTVAGTSTVAEVKASVDHVQATLEEGLRRLKLDPKDRRKDRHPDRLDRQDRFDDRRRRRGGMWTTFTARHGTSTASMTERRTTEGTNHTRTGPRIGTRSEDVDDAKDFILAGSRSDDGNTINSCILNTRQRLPTDSKR</sequence>